<dbReference type="AlphaFoldDB" id="A0A154BQX4"/>
<feature type="region of interest" description="Disordered" evidence="1">
    <location>
        <begin position="1"/>
        <end position="20"/>
    </location>
</feature>
<comment type="caution">
    <text evidence="2">The sequence shown here is derived from an EMBL/GenBank/DDBJ whole genome shotgun (WGS) entry which is preliminary data.</text>
</comment>
<evidence type="ECO:0000313" key="2">
    <source>
        <dbReference type="EMBL" id="KYZ76299.1"/>
    </source>
</evidence>
<proteinExistence type="predicted"/>
<keyword evidence="3" id="KW-1185">Reference proteome</keyword>
<protein>
    <submittedName>
        <fullName evidence="2">Uncharacterized protein</fullName>
    </submittedName>
</protein>
<name>A0A154BQX4_ANASB</name>
<organism evidence="2 3">
    <name type="scientific">Anaerosporomusa subterranea</name>
    <dbReference type="NCBI Taxonomy" id="1794912"/>
    <lineage>
        <taxon>Bacteria</taxon>
        <taxon>Bacillati</taxon>
        <taxon>Bacillota</taxon>
        <taxon>Negativicutes</taxon>
        <taxon>Acetonemataceae</taxon>
        <taxon>Anaerosporomusa</taxon>
    </lineage>
</organism>
<evidence type="ECO:0000256" key="1">
    <source>
        <dbReference type="SAM" id="MobiDB-lite"/>
    </source>
</evidence>
<gene>
    <name evidence="2" type="ORF">AXX12_07630</name>
</gene>
<dbReference type="EMBL" id="LSGP01000017">
    <property type="protein sequence ID" value="KYZ76299.1"/>
    <property type="molecule type" value="Genomic_DNA"/>
</dbReference>
<dbReference type="Proteomes" id="UP000076268">
    <property type="component" value="Unassembled WGS sequence"/>
</dbReference>
<evidence type="ECO:0000313" key="3">
    <source>
        <dbReference type="Proteomes" id="UP000076268"/>
    </source>
</evidence>
<reference evidence="2 3" key="1">
    <citation type="submission" date="2016-02" db="EMBL/GenBank/DDBJ databases">
        <title>Anaerosporomusa subterraneum gen. nov., sp. nov., a spore-forming obligate anaerobe isolated from saprolite.</title>
        <authorList>
            <person name="Choi J.K."/>
            <person name="Shah M."/>
            <person name="Yee N."/>
        </authorList>
    </citation>
    <scope>NUCLEOTIDE SEQUENCE [LARGE SCALE GENOMIC DNA]</scope>
    <source>
        <strain evidence="2 3">RU4</strain>
    </source>
</reference>
<feature type="region of interest" description="Disordered" evidence="1">
    <location>
        <begin position="56"/>
        <end position="100"/>
    </location>
</feature>
<accession>A0A154BQX4</accession>
<sequence length="110" mass="12294">MFRWIEVSTHSVASRHPSQEGNLVFPLRSKSLSVQRPQMLGATSMRPESYWKYVDGSKRRSNNADEVSGRSANGSEGTFPGAHDNQTLDRSAGRPYTDGTYRLDTVCIDK</sequence>